<protein>
    <submittedName>
        <fullName evidence="3">PIN domain-containing protein</fullName>
    </submittedName>
</protein>
<dbReference type="Proteomes" id="UP000542342">
    <property type="component" value="Unassembled WGS sequence"/>
</dbReference>
<feature type="domain" description="VapC50 C-terminal" evidence="2">
    <location>
        <begin position="130"/>
        <end position="184"/>
    </location>
</feature>
<evidence type="ECO:0000313" key="3">
    <source>
        <dbReference type="EMBL" id="MBA2226003.1"/>
    </source>
</evidence>
<reference evidence="3 4" key="1">
    <citation type="submission" date="2020-07" db="EMBL/GenBank/DDBJ databases">
        <title>Thermogemmata thermophila gen. nov., sp. nov., a novel moderate thermophilic planctomycete from a Kamchatka hot spring.</title>
        <authorList>
            <person name="Elcheninov A.G."/>
            <person name="Podosokorskaya O.A."/>
            <person name="Kovaleva O.L."/>
            <person name="Novikov A."/>
            <person name="Bonch-Osmolovskaya E.A."/>
            <person name="Toshchakov S.V."/>
            <person name="Kublanov I.V."/>
        </authorList>
    </citation>
    <scope>NUCLEOTIDE SEQUENCE [LARGE SCALE GENOMIC DNA]</scope>
    <source>
        <strain evidence="3 4">2918</strain>
    </source>
</reference>
<feature type="domain" description="PIN" evidence="1">
    <location>
        <begin position="6"/>
        <end position="112"/>
    </location>
</feature>
<comment type="caution">
    <text evidence="3">The sequence shown here is derived from an EMBL/GenBank/DDBJ whole genome shotgun (WGS) entry which is preliminary data.</text>
</comment>
<keyword evidence="4" id="KW-1185">Reference proteome</keyword>
<dbReference type="SUPFAM" id="SSF88723">
    <property type="entry name" value="PIN domain-like"/>
    <property type="match status" value="1"/>
</dbReference>
<name>A0A7V8VDD2_9BACT</name>
<proteinExistence type="predicted"/>
<evidence type="ECO:0000259" key="2">
    <source>
        <dbReference type="Pfam" id="PF26343"/>
    </source>
</evidence>
<dbReference type="EMBL" id="JACEFB010000004">
    <property type="protein sequence ID" value="MBA2226003.1"/>
    <property type="molecule type" value="Genomic_DNA"/>
</dbReference>
<dbReference type="RefSeq" id="WP_194537446.1">
    <property type="nucleotide sequence ID" value="NZ_JACEFB010000004.1"/>
</dbReference>
<dbReference type="Pfam" id="PF26343">
    <property type="entry name" value="VapC50_C"/>
    <property type="match status" value="1"/>
</dbReference>
<dbReference type="InterPro" id="IPR058652">
    <property type="entry name" value="VapC50_C"/>
</dbReference>
<gene>
    <name evidence="3" type="ORF">H0921_07495</name>
</gene>
<dbReference type="AlphaFoldDB" id="A0A7V8VDD2"/>
<organism evidence="3 4">
    <name type="scientific">Thermogemmata fonticola</name>
    <dbReference type="NCBI Taxonomy" id="2755323"/>
    <lineage>
        <taxon>Bacteria</taxon>
        <taxon>Pseudomonadati</taxon>
        <taxon>Planctomycetota</taxon>
        <taxon>Planctomycetia</taxon>
        <taxon>Gemmatales</taxon>
        <taxon>Gemmataceae</taxon>
        <taxon>Thermogemmata</taxon>
    </lineage>
</organism>
<accession>A0A7V8VDD2</accession>
<evidence type="ECO:0000259" key="1">
    <source>
        <dbReference type="Pfam" id="PF13470"/>
    </source>
</evidence>
<sequence>MNQLTVVYDASVLYPAPLRSLLMYLALTGLFRAKWTNAIHEEWMRNVRKDYPDIAQAQVERIRDLMNAHVRDCLVTDYEDLIGALTLPDPDDRHVLAAAIRAGASVIVTANLADFPKETLAKYGIEAQHPDEFILYLLDLAPHLVCSAAKKQRESLKNPPLTVEQYLKSLERQGLGQTVSALRQYVEFL</sequence>
<dbReference type="InterPro" id="IPR029060">
    <property type="entry name" value="PIN-like_dom_sf"/>
</dbReference>
<dbReference type="Pfam" id="PF13470">
    <property type="entry name" value="PIN_3"/>
    <property type="match status" value="1"/>
</dbReference>
<evidence type="ECO:0000313" key="4">
    <source>
        <dbReference type="Proteomes" id="UP000542342"/>
    </source>
</evidence>
<dbReference type="InterPro" id="IPR002716">
    <property type="entry name" value="PIN_dom"/>
</dbReference>